<evidence type="ECO:0000313" key="2">
    <source>
        <dbReference type="EnsemblPlants" id="HORVU.MOREX.r3.2HG0095580.1.CDS1"/>
    </source>
</evidence>
<dbReference type="Gene3D" id="3.80.10.10">
    <property type="entry name" value="Ribonuclease Inhibitor"/>
    <property type="match status" value="2"/>
</dbReference>
<feature type="domain" description="Disease resistance protein At4g27190-like leucine-rich repeats" evidence="1">
    <location>
        <begin position="742"/>
        <end position="849"/>
    </location>
</feature>
<dbReference type="Gramene" id="HORVU.MOREX.r3.2HG0095580.1">
    <property type="protein sequence ID" value="HORVU.MOREX.r3.2HG0095580.1.CDS1"/>
    <property type="gene ID" value="HORVU.MOREX.r3.2HG0095580"/>
</dbReference>
<dbReference type="PANTHER" id="PTHR33463">
    <property type="entry name" value="NB-ARC DOMAIN-CONTAINING PROTEIN-RELATED"/>
    <property type="match status" value="1"/>
</dbReference>
<reference evidence="2" key="2">
    <citation type="submission" date="2020-10" db="EMBL/GenBank/DDBJ databases">
        <authorList>
            <person name="Scholz U."/>
            <person name="Mascher M."/>
            <person name="Fiebig A."/>
        </authorList>
    </citation>
    <scope>NUCLEOTIDE SEQUENCE [LARGE SCALE GENOMIC DNA]</scope>
    <source>
        <strain evidence="2">cv. Morex</strain>
    </source>
</reference>
<dbReference type="InterPro" id="IPR050905">
    <property type="entry name" value="Plant_NBS-LRR"/>
</dbReference>
<protein>
    <recommendedName>
        <fullName evidence="1">Disease resistance protein At4g27190-like leucine-rich repeats domain-containing protein</fullName>
    </recommendedName>
</protein>
<organism evidence="2 3">
    <name type="scientific">Hordeum vulgare subsp. vulgare</name>
    <name type="common">Domesticated barley</name>
    <dbReference type="NCBI Taxonomy" id="112509"/>
    <lineage>
        <taxon>Eukaryota</taxon>
        <taxon>Viridiplantae</taxon>
        <taxon>Streptophyta</taxon>
        <taxon>Embryophyta</taxon>
        <taxon>Tracheophyta</taxon>
        <taxon>Spermatophyta</taxon>
        <taxon>Magnoliopsida</taxon>
        <taxon>Liliopsida</taxon>
        <taxon>Poales</taxon>
        <taxon>Poaceae</taxon>
        <taxon>BOP clade</taxon>
        <taxon>Pooideae</taxon>
        <taxon>Triticodae</taxon>
        <taxon>Triticeae</taxon>
        <taxon>Hordeinae</taxon>
        <taxon>Hordeum</taxon>
    </lineage>
</organism>
<dbReference type="Proteomes" id="UP000011116">
    <property type="component" value="Chromosome 2H"/>
</dbReference>
<name>A0A8I6WW09_HORVV</name>
<dbReference type="InterPro" id="IPR032675">
    <property type="entry name" value="LRR_dom_sf"/>
</dbReference>
<dbReference type="SUPFAM" id="SSF52058">
    <property type="entry name" value="L domain-like"/>
    <property type="match status" value="1"/>
</dbReference>
<accession>A0A8I6WW09</accession>
<evidence type="ECO:0000313" key="3">
    <source>
        <dbReference type="Proteomes" id="UP000011116"/>
    </source>
</evidence>
<proteinExistence type="predicted"/>
<dbReference type="Pfam" id="PF23247">
    <property type="entry name" value="LRR_RPS2"/>
    <property type="match status" value="1"/>
</dbReference>
<keyword evidence="3" id="KW-1185">Reference proteome</keyword>
<dbReference type="AlphaFoldDB" id="A0A8I6WW09"/>
<dbReference type="EnsemblPlants" id="HORVU.MOREX.r3.2HG0095580.1">
    <property type="protein sequence ID" value="HORVU.MOREX.r3.2HG0095580.1.CDS1"/>
    <property type="gene ID" value="HORVU.MOREX.r3.2HG0095580"/>
</dbReference>
<evidence type="ECO:0000259" key="1">
    <source>
        <dbReference type="Pfam" id="PF23247"/>
    </source>
</evidence>
<sequence length="903" mass="103796">MDVIDRQDEEDDFKGIDEPSRAEIGIVGREILRVLMGHNCLVVFHNGSDNTIDLNDFGIPQPDQWFVFGCKVLWTFRGRLRLNPGISEKVDDSHLFLYDVWSHFGWNYLLKNEAKEISMYTDNLGEAVEECCLYLLSLNSQGGNIMDYNWAIHASSYWVCDGIIHGDEAWEVASALHQQINIQDYSSNVMPSFGYELETPPKRWILSKDSSVVHPESTSFFLPAVTGRSDSPLRHLPNGMFHQSNKLRVLKLCHCTFSFSSPPFSCCHSLKFLGLDHCKDQRLEEENKQDRPTMDFFQSIWVLEICHTDWEFALSPDITQQMARNIREVHIKKGRIWSHSFSWRKLQNIRKLRVVDPTCPWETGEKDEFTNMVKMEFLDLSWNTTIQVLPSLSRESTSIKTLILDGCVGLKHVEGLPPSLESFSLDARPREHDHKEAKLSRISMAGCARLSDFKLRGSLPNLEELDLSDTEVKTLDLGYNVVQVPYVKRIILLRCMQLHAILWPKHGLPTLTVLHIDSSICPVQTKLHEVYVIIRDMRFFQSLVLESNGQFCWKSNRFHLHLCVPCTTNVKGQSYMKEKMGPGNGGKIMGPPKPVSLAPNTCSTYIDVSVGNIIIDHDYNNALRFQPSDCHVEIGKGFSDSSMESVEAIKAIIFAMNEAESLHVHDNSSITTVIAEQMKSRVKRDLAWTHLKQCHVVSCPKMHTVFTTDYDRIYFFKEIETFWAANLLMARCIWSKGRTSDSTDEISFGKLKSIQLISCPRLTFVLPLFWTISTSYMHNLESLHIVNCGDLEMVFPVQPDLKEDVLEFPSLKHIHLYELPKLQHICEAKMLAPKLERVWLRGCWGLRRLPAVGRDSRPIVDCEKDWWESLEWDGLEADHDPSLFRPCHSLYYKKPLDRVSVLR</sequence>
<dbReference type="InterPro" id="IPR057135">
    <property type="entry name" value="At4g27190-like_LRR"/>
</dbReference>
<reference evidence="3" key="1">
    <citation type="journal article" date="2012" name="Nature">
        <title>A physical, genetic and functional sequence assembly of the barley genome.</title>
        <authorList>
            <consortium name="The International Barley Genome Sequencing Consortium"/>
            <person name="Mayer K.F."/>
            <person name="Waugh R."/>
            <person name="Brown J.W."/>
            <person name="Schulman A."/>
            <person name="Langridge P."/>
            <person name="Platzer M."/>
            <person name="Fincher G.B."/>
            <person name="Muehlbauer G.J."/>
            <person name="Sato K."/>
            <person name="Close T.J."/>
            <person name="Wise R.P."/>
            <person name="Stein N."/>
        </authorList>
    </citation>
    <scope>NUCLEOTIDE SEQUENCE [LARGE SCALE GENOMIC DNA]</scope>
    <source>
        <strain evidence="3">cv. Morex</strain>
    </source>
</reference>
<reference evidence="2" key="3">
    <citation type="submission" date="2022-01" db="UniProtKB">
        <authorList>
            <consortium name="EnsemblPlants"/>
        </authorList>
    </citation>
    <scope>IDENTIFICATION</scope>
    <source>
        <strain evidence="2">subsp. vulgare</strain>
    </source>
</reference>
<dbReference type="PANTHER" id="PTHR33463:SF93">
    <property type="entry name" value="NB-ARC DOMAIN-CONTAINING PROTEIN"/>
    <property type="match status" value="1"/>
</dbReference>